<dbReference type="EMBL" id="VIBQ01000013">
    <property type="protein sequence ID" value="KAB8346283.1"/>
    <property type="molecule type" value="Genomic_DNA"/>
</dbReference>
<evidence type="ECO:0000313" key="12">
    <source>
        <dbReference type="Proteomes" id="UP000327013"/>
    </source>
</evidence>
<dbReference type="SUPFAM" id="SSF103506">
    <property type="entry name" value="Mitochondrial carrier"/>
    <property type="match status" value="1"/>
</dbReference>
<reference evidence="11 12" key="1">
    <citation type="submission" date="2019-06" db="EMBL/GenBank/DDBJ databases">
        <title>A chromosomal-level reference genome of Carpinus fangiana (Coryloideae, Betulaceae).</title>
        <authorList>
            <person name="Yang X."/>
            <person name="Wang Z."/>
            <person name="Zhang L."/>
            <person name="Hao G."/>
            <person name="Liu J."/>
            <person name="Yang Y."/>
        </authorList>
    </citation>
    <scope>NUCLEOTIDE SEQUENCE [LARGE SCALE GENOMIC DNA]</scope>
    <source>
        <strain evidence="11">Cfa_2016G</strain>
        <tissue evidence="11">Leaf</tissue>
    </source>
</reference>
<dbReference type="Gene3D" id="1.50.40.10">
    <property type="entry name" value="Mitochondrial carrier domain"/>
    <property type="match status" value="1"/>
</dbReference>
<feature type="region of interest" description="Disordered" evidence="10">
    <location>
        <begin position="65"/>
        <end position="87"/>
    </location>
</feature>
<dbReference type="PANTHER" id="PTHR45939:SF2">
    <property type="entry name" value="CARRIER PROTEIN, PUTATIVE (AFU_ORTHOLOGUE AFUA_2G13870)-RELATED"/>
    <property type="match status" value="1"/>
</dbReference>
<sequence length="235" mass="25232">MPWTYNTDLDAFSIYHLVQEEHQSDEDASLLPALGHAIAGASGTAISNVLIYPLSLVITRLQVQARPSPPSGEKGASSDEKSPARPKYDGIQDAVIKIYKDEGGISAFYAGVAQDTTKSIVDSFIFFLGYNFLKRFHRNTPRAQSPSPFLDDIAIGMLAGAATKGLAGAMERLLGTVDSHTQPKPDVLLRFVSAEARTRGREPQRAADIPPSRDEQGSCQCCHVPCAVGQDTGAS</sequence>
<evidence type="ECO:0000256" key="2">
    <source>
        <dbReference type="ARBA" id="ARBA00006375"/>
    </source>
</evidence>
<dbReference type="Proteomes" id="UP000327013">
    <property type="component" value="Unassembled WGS sequence"/>
</dbReference>
<evidence type="ECO:0000256" key="5">
    <source>
        <dbReference type="ARBA" id="ARBA00022737"/>
    </source>
</evidence>
<keyword evidence="7 8" id="KW-0472">Membrane</keyword>
<evidence type="ECO:0000256" key="7">
    <source>
        <dbReference type="ARBA" id="ARBA00023136"/>
    </source>
</evidence>
<accession>A0A5N6KVC8</accession>
<feature type="compositionally biased region" description="Basic and acidic residues" evidence="10">
    <location>
        <begin position="76"/>
        <end position="87"/>
    </location>
</feature>
<feature type="repeat" description="Solcar" evidence="8">
    <location>
        <begin position="31"/>
        <end position="136"/>
    </location>
</feature>
<dbReference type="InterPro" id="IPR023395">
    <property type="entry name" value="MCP_dom_sf"/>
</dbReference>
<dbReference type="GO" id="GO:0015217">
    <property type="term" value="F:ADP transmembrane transporter activity"/>
    <property type="evidence" value="ECO:0007669"/>
    <property type="project" value="TreeGrafter"/>
</dbReference>
<keyword evidence="3 9" id="KW-0813">Transport</keyword>
<evidence type="ECO:0000256" key="10">
    <source>
        <dbReference type="SAM" id="MobiDB-lite"/>
    </source>
</evidence>
<evidence type="ECO:0000256" key="6">
    <source>
        <dbReference type="ARBA" id="ARBA00022989"/>
    </source>
</evidence>
<comment type="caution">
    <text evidence="11">The sequence shown here is derived from an EMBL/GenBank/DDBJ whole genome shotgun (WGS) entry which is preliminary data.</text>
</comment>
<comment type="similarity">
    <text evidence="2 9">Belongs to the mitochondrial carrier (TC 2.A.29) family.</text>
</comment>
<dbReference type="PANTHER" id="PTHR45939">
    <property type="entry name" value="PEROXISOMAL MEMBRANE PROTEIN PMP34-RELATED"/>
    <property type="match status" value="1"/>
</dbReference>
<organism evidence="11 12">
    <name type="scientific">Carpinus fangiana</name>
    <dbReference type="NCBI Taxonomy" id="176857"/>
    <lineage>
        <taxon>Eukaryota</taxon>
        <taxon>Viridiplantae</taxon>
        <taxon>Streptophyta</taxon>
        <taxon>Embryophyta</taxon>
        <taxon>Tracheophyta</taxon>
        <taxon>Spermatophyta</taxon>
        <taxon>Magnoliopsida</taxon>
        <taxon>eudicotyledons</taxon>
        <taxon>Gunneridae</taxon>
        <taxon>Pentapetalae</taxon>
        <taxon>rosids</taxon>
        <taxon>fabids</taxon>
        <taxon>Fagales</taxon>
        <taxon>Betulaceae</taxon>
        <taxon>Carpinus</taxon>
    </lineage>
</organism>
<dbReference type="Pfam" id="PF00153">
    <property type="entry name" value="Mito_carr"/>
    <property type="match status" value="1"/>
</dbReference>
<gene>
    <name evidence="11" type="ORF">FH972_023327</name>
</gene>
<evidence type="ECO:0000313" key="11">
    <source>
        <dbReference type="EMBL" id="KAB8346283.1"/>
    </source>
</evidence>
<keyword evidence="6" id="KW-1133">Transmembrane helix</keyword>
<keyword evidence="4 8" id="KW-0812">Transmembrane</keyword>
<evidence type="ECO:0000256" key="9">
    <source>
        <dbReference type="RuleBase" id="RU000488"/>
    </source>
</evidence>
<dbReference type="GO" id="GO:0016020">
    <property type="term" value="C:membrane"/>
    <property type="evidence" value="ECO:0007669"/>
    <property type="project" value="UniProtKB-SubCell"/>
</dbReference>
<name>A0A5N6KVC8_9ROSI</name>
<feature type="compositionally biased region" description="Basic and acidic residues" evidence="10">
    <location>
        <begin position="199"/>
        <end position="216"/>
    </location>
</feature>
<dbReference type="PROSITE" id="PS50920">
    <property type="entry name" value="SOLCAR"/>
    <property type="match status" value="1"/>
</dbReference>
<evidence type="ECO:0000256" key="8">
    <source>
        <dbReference type="PROSITE-ProRule" id="PRU00282"/>
    </source>
</evidence>
<dbReference type="AlphaFoldDB" id="A0A5N6KVC8"/>
<dbReference type="InterPro" id="IPR052217">
    <property type="entry name" value="Mito/Peroxisomal_Carrier"/>
</dbReference>
<proteinExistence type="inferred from homology"/>
<protein>
    <submittedName>
        <fullName evidence="11">Uncharacterized protein</fullName>
    </submittedName>
</protein>
<evidence type="ECO:0000256" key="3">
    <source>
        <dbReference type="ARBA" id="ARBA00022448"/>
    </source>
</evidence>
<evidence type="ECO:0000256" key="4">
    <source>
        <dbReference type="ARBA" id="ARBA00022692"/>
    </source>
</evidence>
<feature type="region of interest" description="Disordered" evidence="10">
    <location>
        <begin position="199"/>
        <end position="218"/>
    </location>
</feature>
<evidence type="ECO:0000256" key="1">
    <source>
        <dbReference type="ARBA" id="ARBA00004141"/>
    </source>
</evidence>
<keyword evidence="5" id="KW-0677">Repeat</keyword>
<dbReference type="InterPro" id="IPR018108">
    <property type="entry name" value="MCP_transmembrane"/>
</dbReference>
<dbReference type="OrthoDB" id="18574at2759"/>
<keyword evidence="12" id="KW-1185">Reference proteome</keyword>
<comment type="subcellular location">
    <subcellularLocation>
        <location evidence="1">Membrane</location>
        <topology evidence="1">Multi-pass membrane protein</topology>
    </subcellularLocation>
</comment>